<evidence type="ECO:0000313" key="3">
    <source>
        <dbReference type="Proteomes" id="UP000295231"/>
    </source>
</evidence>
<feature type="transmembrane region" description="Helical" evidence="1">
    <location>
        <begin position="102"/>
        <end position="120"/>
    </location>
</feature>
<name>A0A4V2ZCD4_9STRE</name>
<feature type="non-terminal residue" evidence="2">
    <location>
        <position position="151"/>
    </location>
</feature>
<dbReference type="RefSeq" id="WP_132869946.1">
    <property type="nucleotide sequence ID" value="NZ_SJWY01000240.1"/>
</dbReference>
<dbReference type="AlphaFoldDB" id="A0A4V2ZCD4"/>
<keyword evidence="1" id="KW-0472">Membrane</keyword>
<comment type="caution">
    <text evidence="2">The sequence shown here is derived from an EMBL/GenBank/DDBJ whole genome shotgun (WGS) entry which is preliminary data.</text>
</comment>
<proteinExistence type="predicted"/>
<evidence type="ECO:0000313" key="2">
    <source>
        <dbReference type="EMBL" id="TDE70333.1"/>
    </source>
</evidence>
<reference evidence="2 3" key="1">
    <citation type="submission" date="2019-03" db="EMBL/GenBank/DDBJ databases">
        <authorList>
            <person name="Fan P."/>
        </authorList>
    </citation>
    <scope>NUCLEOTIDE SEQUENCE [LARGE SCALE GENOMIC DNA]</scope>
    <source>
        <strain evidence="2 3">KCJ4950</strain>
    </source>
</reference>
<dbReference type="EMBL" id="SJWY01000240">
    <property type="protein sequence ID" value="TDE70333.1"/>
    <property type="molecule type" value="Genomic_DNA"/>
</dbReference>
<protein>
    <submittedName>
        <fullName evidence="2">DUF2975 domain-containing protein</fullName>
    </submittedName>
</protein>
<gene>
    <name evidence="2" type="ORF">E0E04_08135</name>
</gene>
<keyword evidence="1" id="KW-0812">Transmembrane</keyword>
<dbReference type="Proteomes" id="UP000295231">
    <property type="component" value="Unassembled WGS sequence"/>
</dbReference>
<sequence length="151" mass="17655">MKDIILKVGREVVKIVLYLSIAGIFVMLLGIFGVFFAGQKHDGHFTLDNGYRSVQVSVWFLILVLIMTIILFYLLFWMMLSLDKLLINFQKEAYFCSENIDFLSKVLLYQVLFTGVQLLINMSFKYFQMENVSSIFDLSFKDYLVNIFLII</sequence>
<accession>A0A4V2ZCD4</accession>
<keyword evidence="1" id="KW-1133">Transmembrane helix</keyword>
<keyword evidence="3" id="KW-1185">Reference proteome</keyword>
<feature type="transmembrane region" description="Helical" evidence="1">
    <location>
        <begin position="12"/>
        <end position="38"/>
    </location>
</feature>
<feature type="transmembrane region" description="Helical" evidence="1">
    <location>
        <begin position="58"/>
        <end position="82"/>
    </location>
</feature>
<evidence type="ECO:0000256" key="1">
    <source>
        <dbReference type="SAM" id="Phobius"/>
    </source>
</evidence>
<organism evidence="2 3">
    <name type="scientific">Streptococcus vicugnae</name>
    <dbReference type="NCBI Taxonomy" id="2740579"/>
    <lineage>
        <taxon>Bacteria</taxon>
        <taxon>Bacillati</taxon>
        <taxon>Bacillota</taxon>
        <taxon>Bacilli</taxon>
        <taxon>Lactobacillales</taxon>
        <taxon>Streptococcaceae</taxon>
        <taxon>Streptococcus</taxon>
    </lineage>
</organism>